<dbReference type="GO" id="GO:0005886">
    <property type="term" value="C:plasma membrane"/>
    <property type="evidence" value="ECO:0007669"/>
    <property type="project" value="TreeGrafter"/>
</dbReference>
<feature type="domain" description="G-protein coupled receptors family 2 profile 2" evidence="6">
    <location>
        <begin position="13"/>
        <end position="331"/>
    </location>
</feature>
<dbReference type="EMBL" id="FO082264">
    <property type="protein sequence ID" value="CCO20032.1"/>
    <property type="molecule type" value="Genomic_DNA"/>
</dbReference>
<name>K8EP75_9CHLO</name>
<comment type="subcellular location">
    <subcellularLocation>
        <location evidence="1">Membrane</location>
        <topology evidence="1">Multi-pass membrane protein</topology>
    </subcellularLocation>
</comment>
<evidence type="ECO:0000313" key="8">
    <source>
        <dbReference type="EMBL" id="CCO20032.1"/>
    </source>
</evidence>
<keyword evidence="4 5" id="KW-0472">Membrane</keyword>
<feature type="transmembrane region" description="Helical" evidence="5">
    <location>
        <begin position="53"/>
        <end position="71"/>
    </location>
</feature>
<feature type="transmembrane region" description="Helical" evidence="5">
    <location>
        <begin position="20"/>
        <end position="41"/>
    </location>
</feature>
<gene>
    <name evidence="8" type="ordered locus">Bathy15g00260</name>
</gene>
<evidence type="ECO:0000256" key="3">
    <source>
        <dbReference type="ARBA" id="ARBA00022989"/>
    </source>
</evidence>
<evidence type="ECO:0000256" key="2">
    <source>
        <dbReference type="ARBA" id="ARBA00022692"/>
    </source>
</evidence>
<feature type="domain" description="G-protein coupled receptors family 1 profile" evidence="7">
    <location>
        <begin position="30"/>
        <end position="327"/>
    </location>
</feature>
<dbReference type="KEGG" id="bpg:Bathy15g00260"/>
<dbReference type="Pfam" id="PF00001">
    <property type="entry name" value="7tm_1"/>
    <property type="match status" value="1"/>
</dbReference>
<evidence type="ECO:0000256" key="5">
    <source>
        <dbReference type="SAM" id="Phobius"/>
    </source>
</evidence>
<dbReference type="PROSITE" id="PS50261">
    <property type="entry name" value="G_PROTEIN_RECEP_F2_4"/>
    <property type="match status" value="1"/>
</dbReference>
<dbReference type="PANTHER" id="PTHR23112:SF0">
    <property type="entry name" value="TRANSMEMBRANE PROTEIN 116"/>
    <property type="match status" value="1"/>
</dbReference>
<dbReference type="InterPro" id="IPR000276">
    <property type="entry name" value="GPCR_Rhodpsn"/>
</dbReference>
<dbReference type="InterPro" id="IPR017452">
    <property type="entry name" value="GPCR_Rhodpsn_7TM"/>
</dbReference>
<feature type="transmembrane region" description="Helical" evidence="5">
    <location>
        <begin position="269"/>
        <end position="286"/>
    </location>
</feature>
<dbReference type="PROSITE" id="PS50262">
    <property type="entry name" value="G_PROTEIN_RECEP_F1_2"/>
    <property type="match status" value="1"/>
</dbReference>
<dbReference type="Gene3D" id="1.20.1070.10">
    <property type="entry name" value="Rhodopsin 7-helix transmembrane proteins"/>
    <property type="match status" value="1"/>
</dbReference>
<dbReference type="AlphaFoldDB" id="K8EP75"/>
<evidence type="ECO:0000259" key="6">
    <source>
        <dbReference type="PROSITE" id="PS50261"/>
    </source>
</evidence>
<feature type="transmembrane region" description="Helical" evidence="5">
    <location>
        <begin position="306"/>
        <end position="330"/>
    </location>
</feature>
<dbReference type="SUPFAM" id="SSF81321">
    <property type="entry name" value="Family A G protein-coupled receptor-like"/>
    <property type="match status" value="1"/>
</dbReference>
<evidence type="ECO:0000259" key="7">
    <source>
        <dbReference type="PROSITE" id="PS50262"/>
    </source>
</evidence>
<dbReference type="STRING" id="41875.K8EP75"/>
<accession>K8EP75</accession>
<keyword evidence="2 5" id="KW-0812">Transmembrane</keyword>
<keyword evidence="9" id="KW-1185">Reference proteome</keyword>
<keyword evidence="3 5" id="KW-1133">Transmembrane helix</keyword>
<dbReference type="GO" id="GO:0007189">
    <property type="term" value="P:adenylate cyclase-activating G protein-coupled receptor signaling pathway"/>
    <property type="evidence" value="ECO:0007669"/>
    <property type="project" value="TreeGrafter"/>
</dbReference>
<evidence type="ECO:0000256" key="4">
    <source>
        <dbReference type="ARBA" id="ARBA00023136"/>
    </source>
</evidence>
<dbReference type="GO" id="GO:0007166">
    <property type="term" value="P:cell surface receptor signaling pathway"/>
    <property type="evidence" value="ECO:0007669"/>
    <property type="project" value="InterPro"/>
</dbReference>
<dbReference type="GO" id="GO:0004930">
    <property type="term" value="F:G protein-coupled receptor activity"/>
    <property type="evidence" value="ECO:0007669"/>
    <property type="project" value="InterPro"/>
</dbReference>
<sequence>MTVTGLIFSKKSREALHEANVSTASLSLIGCVFILLNVLVLAPSTRQSRAARLIYMLAVADFGYCVSVLSFDTTKLEELMSSSGSNYSTPLGCRAQGFFIQLFSMQTAMWSISMSHFTYSLVVKKQSGRETRDVKYYFVVIFLSSVALSVLPLFRNLYGDARIGKCHIKNDGTQLAVTARFMLFYLPIWVIMAANTYIWVKIFKTLRTLRTFLMESRMNANVVVEEVEEDDDYNEDGDWAKVDVMEEEERDESSTSRVASKRAVKKAESLVYALAAYPIIQIITNIPGTFMRLENLFQYEKPDVNVYLAITHVILKNLQGFFHALVFIFVHPNKTEVAETLGACFYCFVGNSRRRARRWGGGIELAEEEGEGLNTNRELMPLEFERSDVAA</sequence>
<dbReference type="PANTHER" id="PTHR23112">
    <property type="entry name" value="G PROTEIN-COUPLED RECEPTOR 157-RELATED"/>
    <property type="match status" value="1"/>
</dbReference>
<dbReference type="OrthoDB" id="18453at2759"/>
<evidence type="ECO:0008006" key="10">
    <source>
        <dbReference type="Google" id="ProtNLM"/>
    </source>
</evidence>
<proteinExistence type="predicted"/>
<evidence type="ECO:0000256" key="1">
    <source>
        <dbReference type="ARBA" id="ARBA00004141"/>
    </source>
</evidence>
<dbReference type="InterPro" id="IPR017981">
    <property type="entry name" value="GPCR_2-like_7TM"/>
</dbReference>
<evidence type="ECO:0000313" key="9">
    <source>
        <dbReference type="Proteomes" id="UP000198341"/>
    </source>
</evidence>
<dbReference type="Proteomes" id="UP000198341">
    <property type="component" value="Chromosome 15"/>
</dbReference>
<dbReference type="GeneID" id="19011508"/>
<feature type="transmembrane region" description="Helical" evidence="5">
    <location>
        <begin position="182"/>
        <end position="200"/>
    </location>
</feature>
<feature type="transmembrane region" description="Helical" evidence="5">
    <location>
        <begin position="98"/>
        <end position="122"/>
    </location>
</feature>
<dbReference type="RefSeq" id="XP_007508946.1">
    <property type="nucleotide sequence ID" value="XM_007508884.1"/>
</dbReference>
<feature type="transmembrane region" description="Helical" evidence="5">
    <location>
        <begin position="134"/>
        <end position="154"/>
    </location>
</feature>
<organism evidence="8 9">
    <name type="scientific">Bathycoccus prasinos</name>
    <dbReference type="NCBI Taxonomy" id="41875"/>
    <lineage>
        <taxon>Eukaryota</taxon>
        <taxon>Viridiplantae</taxon>
        <taxon>Chlorophyta</taxon>
        <taxon>Mamiellophyceae</taxon>
        <taxon>Mamiellales</taxon>
        <taxon>Bathycoccaceae</taxon>
        <taxon>Bathycoccus</taxon>
    </lineage>
</organism>
<protein>
    <recommendedName>
        <fullName evidence="10">G-protein coupled receptors family 1 profile domain-containing protein</fullName>
    </recommendedName>
</protein>
<reference evidence="8 9" key="1">
    <citation type="submission" date="2011-10" db="EMBL/GenBank/DDBJ databases">
        <authorList>
            <person name="Genoscope - CEA"/>
        </authorList>
    </citation>
    <scope>NUCLEOTIDE SEQUENCE [LARGE SCALE GENOMIC DNA]</scope>
    <source>
        <strain evidence="8 9">RCC 1105</strain>
    </source>
</reference>